<name>A0ABU7MWD6_9ACTN</name>
<dbReference type="SUPFAM" id="SSF55469">
    <property type="entry name" value="FMN-dependent nitroreductase-like"/>
    <property type="match status" value="2"/>
</dbReference>
<dbReference type="InterPro" id="IPR000415">
    <property type="entry name" value="Nitroreductase-like"/>
</dbReference>
<dbReference type="PANTHER" id="PTHR23026:SF123">
    <property type="entry name" value="NAD(P)H NITROREDUCTASE RV3131-RELATED"/>
    <property type="match status" value="1"/>
</dbReference>
<dbReference type="PANTHER" id="PTHR23026">
    <property type="entry name" value="NADPH NITROREDUCTASE"/>
    <property type="match status" value="1"/>
</dbReference>
<keyword evidence="2" id="KW-1185">Reference proteome</keyword>
<dbReference type="Gene3D" id="3.40.109.10">
    <property type="entry name" value="NADH Oxidase"/>
    <property type="match status" value="2"/>
</dbReference>
<evidence type="ECO:0000313" key="1">
    <source>
        <dbReference type="EMBL" id="MEE4024651.1"/>
    </source>
</evidence>
<accession>A0ABU7MWD6</accession>
<dbReference type="RefSeq" id="WP_330506003.1">
    <property type="nucleotide sequence ID" value="NZ_JAZDUE010000013.1"/>
</dbReference>
<reference evidence="1 2" key="1">
    <citation type="submission" date="2024-01" db="EMBL/GenBank/DDBJ databases">
        <title>Draft genome sequence of Gordonia sp. PKS22-38.</title>
        <authorList>
            <person name="Suphannarot A."/>
            <person name="Mingma R."/>
        </authorList>
    </citation>
    <scope>NUCLEOTIDE SEQUENCE [LARGE SCALE GENOMIC DNA]</scope>
    <source>
        <strain evidence="1 2">PKS22-38</strain>
    </source>
</reference>
<protein>
    <submittedName>
        <fullName evidence="1">Nitroreductase family protein</fullName>
    </submittedName>
</protein>
<gene>
    <name evidence="1" type="ORF">V1Y59_16310</name>
</gene>
<evidence type="ECO:0000313" key="2">
    <source>
        <dbReference type="Proteomes" id="UP001335729"/>
    </source>
</evidence>
<comment type="caution">
    <text evidence="1">The sequence shown here is derived from an EMBL/GenBank/DDBJ whole genome shotgun (WGS) entry which is preliminary data.</text>
</comment>
<proteinExistence type="predicted"/>
<dbReference type="Proteomes" id="UP001335729">
    <property type="component" value="Unassembled WGS sequence"/>
</dbReference>
<organism evidence="1 2">
    <name type="scientific">Gordonia prachuapensis</name>
    <dbReference type="NCBI Taxonomy" id="3115651"/>
    <lineage>
        <taxon>Bacteria</taxon>
        <taxon>Bacillati</taxon>
        <taxon>Actinomycetota</taxon>
        <taxon>Actinomycetes</taxon>
        <taxon>Mycobacteriales</taxon>
        <taxon>Gordoniaceae</taxon>
        <taxon>Gordonia</taxon>
    </lineage>
</organism>
<sequence>MADTAATTTDAVLERALALAVRAPSAHNTQPWRFRKSGATVDLFVDTDVALRNADPDGRDATLGLGAVLHHLRLALAVEGRHCEIRRFPRTFDPDHVARIDFAAPHTPTDDEAALAEAIGRRRTDRRGYDDRVLSSEQRNDLIARAARYDVHAHLVTDAERRACLSAAARRAADVHAKDRAYQLELAAWSGLRGSDEGVPLPNVVRPDPDSELPARAYAGSALDAATGRGVTGDLILIASAVDDRAAQLRAGEAASEILLAATSVGLSTCPVTEPLEIAWLRDEIRQSVLDGGAFPQIILRVGWPMTGAPPVPVSPRRPIEDTLVDDIR</sequence>
<dbReference type="EMBL" id="JAZDUE010000013">
    <property type="protein sequence ID" value="MEE4024651.1"/>
    <property type="molecule type" value="Genomic_DNA"/>
</dbReference>
<dbReference type="NCBIfam" id="NF047509">
    <property type="entry name" value="Rv3131_FMN_oxido"/>
    <property type="match status" value="1"/>
</dbReference>
<dbReference type="InterPro" id="IPR050627">
    <property type="entry name" value="Nitroreductase/BluB"/>
</dbReference>